<keyword evidence="11" id="KW-0325">Glycoprotein</keyword>
<evidence type="ECO:0000313" key="16">
    <source>
        <dbReference type="Proteomes" id="UP000694941"/>
    </source>
</evidence>
<dbReference type="Proteomes" id="UP000694941">
    <property type="component" value="Unplaced"/>
</dbReference>
<keyword evidence="13" id="KW-0449">Lipoprotein</keyword>
<dbReference type="PROSITE" id="PS50262">
    <property type="entry name" value="G_PROTEIN_RECEP_F1_2"/>
    <property type="match status" value="1"/>
</dbReference>
<comment type="subcellular location">
    <subcellularLocation>
        <location evidence="1">Cell membrane</location>
        <topology evidence="1">Multi-pass membrane protein</topology>
    </subcellularLocation>
</comment>
<accession>A0ABM1SLC2</accession>
<organism evidence="16 17">
    <name type="scientific">Limulus polyphemus</name>
    <name type="common">Atlantic horseshoe crab</name>
    <dbReference type="NCBI Taxonomy" id="6850"/>
    <lineage>
        <taxon>Eukaryota</taxon>
        <taxon>Metazoa</taxon>
        <taxon>Ecdysozoa</taxon>
        <taxon>Arthropoda</taxon>
        <taxon>Chelicerata</taxon>
        <taxon>Merostomata</taxon>
        <taxon>Xiphosura</taxon>
        <taxon>Limulidae</taxon>
        <taxon>Limulus</taxon>
    </lineage>
</organism>
<keyword evidence="5 14" id="KW-1133">Transmembrane helix</keyword>
<comment type="similarity">
    <text evidence="2">Belongs to the G-protein coupled receptor 1 family.</text>
</comment>
<feature type="transmembrane region" description="Helical" evidence="14">
    <location>
        <begin position="128"/>
        <end position="151"/>
    </location>
</feature>
<evidence type="ECO:0000256" key="9">
    <source>
        <dbReference type="ARBA" id="ARBA00023157"/>
    </source>
</evidence>
<keyword evidence="4 14" id="KW-0812">Transmembrane</keyword>
<keyword evidence="10" id="KW-0675">Receptor</keyword>
<name>A0ABM1SLC2_LIMPO</name>
<keyword evidence="3" id="KW-1003">Cell membrane</keyword>
<evidence type="ECO:0000256" key="2">
    <source>
        <dbReference type="ARBA" id="ARBA00010663"/>
    </source>
</evidence>
<keyword evidence="9" id="KW-1015">Disulfide bond</keyword>
<keyword evidence="7 14" id="KW-0472">Membrane</keyword>
<evidence type="ECO:0000256" key="11">
    <source>
        <dbReference type="ARBA" id="ARBA00023180"/>
    </source>
</evidence>
<evidence type="ECO:0000256" key="12">
    <source>
        <dbReference type="ARBA" id="ARBA00023224"/>
    </source>
</evidence>
<dbReference type="InterPro" id="IPR017452">
    <property type="entry name" value="GPCR_Rhodpsn_7TM"/>
</dbReference>
<dbReference type="PRINTS" id="PR01822">
    <property type="entry name" value="CCYSTOKININR"/>
</dbReference>
<evidence type="ECO:0000256" key="14">
    <source>
        <dbReference type="SAM" id="Phobius"/>
    </source>
</evidence>
<dbReference type="GeneID" id="111086311"/>
<evidence type="ECO:0000256" key="5">
    <source>
        <dbReference type="ARBA" id="ARBA00022989"/>
    </source>
</evidence>
<evidence type="ECO:0000256" key="1">
    <source>
        <dbReference type="ARBA" id="ARBA00004651"/>
    </source>
</evidence>
<dbReference type="InterPro" id="IPR009126">
    <property type="entry name" value="Cholcskin_rcpt"/>
</dbReference>
<feature type="domain" description="G-protein coupled receptors family 1 profile" evidence="15">
    <location>
        <begin position="1"/>
        <end position="148"/>
    </location>
</feature>
<evidence type="ECO:0000256" key="7">
    <source>
        <dbReference type="ARBA" id="ARBA00023136"/>
    </source>
</evidence>
<evidence type="ECO:0000256" key="6">
    <source>
        <dbReference type="ARBA" id="ARBA00023040"/>
    </source>
</evidence>
<evidence type="ECO:0000259" key="15">
    <source>
        <dbReference type="PROSITE" id="PS50262"/>
    </source>
</evidence>
<dbReference type="Gene3D" id="1.20.1070.10">
    <property type="entry name" value="Rhodopsin 7-helix transmembrane proteins"/>
    <property type="match status" value="1"/>
</dbReference>
<gene>
    <name evidence="17" type="primary">LOC111086311</name>
</gene>
<evidence type="ECO:0000256" key="8">
    <source>
        <dbReference type="ARBA" id="ARBA00023139"/>
    </source>
</evidence>
<dbReference type="SUPFAM" id="SSF81321">
    <property type="entry name" value="Family A G protein-coupled receptor-like"/>
    <property type="match status" value="1"/>
</dbReference>
<evidence type="ECO:0000313" key="17">
    <source>
        <dbReference type="RefSeq" id="XP_022244428.1"/>
    </source>
</evidence>
<dbReference type="PANTHER" id="PTHR24238:SF46">
    <property type="entry name" value="GASTRIN_CHOLECYSTOKININ TYPE B RECEPTOR"/>
    <property type="match status" value="1"/>
</dbReference>
<sequence length="204" mass="23606">MTLMYSLIVHTLYTGLQGQRDVLPLRLLSTHNDEPSINRNTTRKSVVIEMCGDKNDNTLPAPSRSRMVVHRHLVVRGNYKKGQVAKKRVIRMLFVIVLNFFICWMPLFVINTWALYDPNAVYRKLPPSVISIIHLMAYLSSCCNPIIYSFMHSKYRQAFRSVFNCKRRRRSYRWSKKSATLNSMCSVRAVSVHNHVVGLESGTL</sequence>
<proteinExistence type="inferred from homology"/>
<keyword evidence="8" id="KW-0564">Palmitate</keyword>
<evidence type="ECO:0000256" key="4">
    <source>
        <dbReference type="ARBA" id="ARBA00022692"/>
    </source>
</evidence>
<keyword evidence="12" id="KW-0807">Transducer</keyword>
<evidence type="ECO:0000256" key="13">
    <source>
        <dbReference type="ARBA" id="ARBA00023288"/>
    </source>
</evidence>
<dbReference type="InterPro" id="IPR000276">
    <property type="entry name" value="GPCR_Rhodpsn"/>
</dbReference>
<dbReference type="PANTHER" id="PTHR24238">
    <property type="entry name" value="G-PROTEIN COUPLED RECEPTOR"/>
    <property type="match status" value="1"/>
</dbReference>
<reference evidence="17" key="1">
    <citation type="submission" date="2025-08" db="UniProtKB">
        <authorList>
            <consortium name="RefSeq"/>
        </authorList>
    </citation>
    <scope>IDENTIFICATION</scope>
    <source>
        <tissue evidence="17">Muscle</tissue>
    </source>
</reference>
<protein>
    <submittedName>
        <fullName evidence="17">Cholecystokinin receptor-like</fullName>
    </submittedName>
</protein>
<feature type="transmembrane region" description="Helical" evidence="14">
    <location>
        <begin position="89"/>
        <end position="116"/>
    </location>
</feature>
<evidence type="ECO:0000256" key="10">
    <source>
        <dbReference type="ARBA" id="ARBA00023170"/>
    </source>
</evidence>
<keyword evidence="16" id="KW-1185">Reference proteome</keyword>
<evidence type="ECO:0000256" key="3">
    <source>
        <dbReference type="ARBA" id="ARBA00022475"/>
    </source>
</evidence>
<keyword evidence="6" id="KW-0297">G-protein coupled receptor</keyword>
<dbReference type="RefSeq" id="XP_022244428.1">
    <property type="nucleotide sequence ID" value="XM_022388720.1"/>
</dbReference>
<dbReference type="PRINTS" id="PR00237">
    <property type="entry name" value="GPCRRHODOPSN"/>
</dbReference>
<dbReference type="Pfam" id="PF00001">
    <property type="entry name" value="7tm_1"/>
    <property type="match status" value="1"/>
</dbReference>